<dbReference type="GO" id="GO:0005576">
    <property type="term" value="C:extracellular region"/>
    <property type="evidence" value="ECO:0007669"/>
    <property type="project" value="InterPro"/>
</dbReference>
<proteinExistence type="predicted"/>
<dbReference type="PROSITE" id="PS51390">
    <property type="entry name" value="WAP"/>
    <property type="match status" value="1"/>
</dbReference>
<protein>
    <recommendedName>
        <fullName evidence="2">WAP domain-containing protein</fullName>
    </recommendedName>
</protein>
<dbReference type="GO" id="GO:0030414">
    <property type="term" value="F:peptidase inhibitor activity"/>
    <property type="evidence" value="ECO:0007669"/>
    <property type="project" value="InterPro"/>
</dbReference>
<name>A0AAN9Y679_9HEMI</name>
<dbReference type="AlphaFoldDB" id="A0AAN9Y679"/>
<dbReference type="EMBL" id="JBBCAQ010000020">
    <property type="protein sequence ID" value="KAK7593078.1"/>
    <property type="molecule type" value="Genomic_DNA"/>
</dbReference>
<dbReference type="InterPro" id="IPR008197">
    <property type="entry name" value="WAP_dom"/>
</dbReference>
<feature type="domain" description="WAP" evidence="2">
    <location>
        <begin position="85"/>
        <end position="138"/>
    </location>
</feature>
<comment type="caution">
    <text evidence="3">The sequence shown here is derived from an EMBL/GenBank/DDBJ whole genome shotgun (WGS) entry which is preliminary data.</text>
</comment>
<keyword evidence="4" id="KW-1185">Reference proteome</keyword>
<dbReference type="Proteomes" id="UP001367676">
    <property type="component" value="Unassembled WGS sequence"/>
</dbReference>
<dbReference type="Pfam" id="PF00095">
    <property type="entry name" value="WAP"/>
    <property type="match status" value="1"/>
</dbReference>
<feature type="compositionally biased region" description="Acidic residues" evidence="1">
    <location>
        <begin position="64"/>
        <end position="79"/>
    </location>
</feature>
<reference evidence="3 4" key="1">
    <citation type="submission" date="2024-03" db="EMBL/GenBank/DDBJ databases">
        <title>Adaptation during the transition from Ophiocordyceps entomopathogen to insect associate is accompanied by gene loss and intensified selection.</title>
        <authorList>
            <person name="Ward C.M."/>
            <person name="Onetto C.A."/>
            <person name="Borneman A.R."/>
        </authorList>
    </citation>
    <scope>NUCLEOTIDE SEQUENCE [LARGE SCALE GENOMIC DNA]</scope>
    <source>
        <strain evidence="3">AWRI1</strain>
        <tissue evidence="3">Single Adult Female</tissue>
    </source>
</reference>
<accession>A0AAN9Y679</accession>
<gene>
    <name evidence="3" type="ORF">V9T40_007830</name>
</gene>
<evidence type="ECO:0000259" key="2">
    <source>
        <dbReference type="PROSITE" id="PS51390"/>
    </source>
</evidence>
<evidence type="ECO:0000313" key="3">
    <source>
        <dbReference type="EMBL" id="KAK7593078.1"/>
    </source>
</evidence>
<evidence type="ECO:0000256" key="1">
    <source>
        <dbReference type="SAM" id="MobiDB-lite"/>
    </source>
</evidence>
<organism evidence="3 4">
    <name type="scientific">Parthenolecanium corni</name>
    <dbReference type="NCBI Taxonomy" id="536013"/>
    <lineage>
        <taxon>Eukaryota</taxon>
        <taxon>Metazoa</taxon>
        <taxon>Ecdysozoa</taxon>
        <taxon>Arthropoda</taxon>
        <taxon>Hexapoda</taxon>
        <taxon>Insecta</taxon>
        <taxon>Pterygota</taxon>
        <taxon>Neoptera</taxon>
        <taxon>Paraneoptera</taxon>
        <taxon>Hemiptera</taxon>
        <taxon>Sternorrhyncha</taxon>
        <taxon>Coccoidea</taxon>
        <taxon>Coccidae</taxon>
        <taxon>Parthenolecanium</taxon>
    </lineage>
</organism>
<sequence length="155" mass="18176">MNHLFFSFRLIKQHLIDSIFFPHSEIGEFSIHQSKKDCELYIQDGRHSEYRRQRHSESSPTTADPDDEDEDDLQIDDDDRVYKNPRNFPHTHCPRDDEKAAFMGQKCLRKCYGDEDCKSKRKRCLCDGLCGMSCVKPGVNVEFRDWDLGHKCVTS</sequence>
<evidence type="ECO:0000313" key="4">
    <source>
        <dbReference type="Proteomes" id="UP001367676"/>
    </source>
</evidence>
<feature type="region of interest" description="Disordered" evidence="1">
    <location>
        <begin position="49"/>
        <end position="88"/>
    </location>
</feature>